<feature type="compositionally biased region" description="Low complexity" evidence="1">
    <location>
        <begin position="167"/>
        <end position="176"/>
    </location>
</feature>
<sequence>MDSALPISLAGFALRAFLLAFNPQSHLRPVFIGIWEGVALYRILSTVEPATTAYVPCALRLISDVLFTETALTMSTILLTLLLSFVISDALDSHHSHDVRHSYGRRSRASGARATQVYTPLDSPRHLPLNARGSQDNSRADEIPRYASATRVSPVLEPNNLDRAEDVSTVPVGVVQSPPPEPEPVPVHAPSPNIITPPRTPLKSISPNSGPHDQDLHSDYGSQVDELLTPPPPGQAPIDTSHLDELLTPPPRGQAPIDTSHDELQTPLALELRELPPFGGSFAVEQGQPDEQVRPLLLQEMHSLDDSTSPAEGAHAAGTDSDNVSIISLQTGTQLSIISDDDAQAIAAKAEVLRNQAWEEMKEKRRLEGELAQAISQGRIKDTFLLRMEIDAAEERVRKTHARAARRHFRGE</sequence>
<feature type="chain" id="PRO_5042286197" evidence="2">
    <location>
        <begin position="21"/>
        <end position="412"/>
    </location>
</feature>
<evidence type="ECO:0000313" key="4">
    <source>
        <dbReference type="Proteomes" id="UP001222325"/>
    </source>
</evidence>
<evidence type="ECO:0000256" key="1">
    <source>
        <dbReference type="SAM" id="MobiDB-lite"/>
    </source>
</evidence>
<keyword evidence="2" id="KW-0732">Signal</keyword>
<feature type="compositionally biased region" description="Pro residues" evidence="1">
    <location>
        <begin position="177"/>
        <end position="189"/>
    </location>
</feature>
<dbReference type="AlphaFoldDB" id="A0AAD6TYY7"/>
<feature type="region of interest" description="Disordered" evidence="1">
    <location>
        <begin position="98"/>
        <end position="259"/>
    </location>
</feature>
<evidence type="ECO:0000256" key="2">
    <source>
        <dbReference type="SAM" id="SignalP"/>
    </source>
</evidence>
<dbReference type="Proteomes" id="UP001222325">
    <property type="component" value="Unassembled WGS sequence"/>
</dbReference>
<comment type="caution">
    <text evidence="3">The sequence shown here is derived from an EMBL/GenBank/DDBJ whole genome shotgun (WGS) entry which is preliminary data.</text>
</comment>
<dbReference type="EMBL" id="JARJCN010000038">
    <property type="protein sequence ID" value="KAJ7084333.1"/>
    <property type="molecule type" value="Genomic_DNA"/>
</dbReference>
<feature type="signal peptide" evidence="2">
    <location>
        <begin position="1"/>
        <end position="20"/>
    </location>
</feature>
<keyword evidence="4" id="KW-1185">Reference proteome</keyword>
<name>A0AAD6TYY7_9AGAR</name>
<organism evidence="3 4">
    <name type="scientific">Mycena belliarum</name>
    <dbReference type="NCBI Taxonomy" id="1033014"/>
    <lineage>
        <taxon>Eukaryota</taxon>
        <taxon>Fungi</taxon>
        <taxon>Dikarya</taxon>
        <taxon>Basidiomycota</taxon>
        <taxon>Agaricomycotina</taxon>
        <taxon>Agaricomycetes</taxon>
        <taxon>Agaricomycetidae</taxon>
        <taxon>Agaricales</taxon>
        <taxon>Marasmiineae</taxon>
        <taxon>Mycenaceae</taxon>
        <taxon>Mycena</taxon>
    </lineage>
</organism>
<evidence type="ECO:0000313" key="3">
    <source>
        <dbReference type="EMBL" id="KAJ7084333.1"/>
    </source>
</evidence>
<gene>
    <name evidence="3" type="ORF">B0H15DRAFT_391041</name>
</gene>
<protein>
    <submittedName>
        <fullName evidence="3">Uncharacterized protein</fullName>
    </submittedName>
</protein>
<accession>A0AAD6TYY7</accession>
<proteinExistence type="predicted"/>
<reference evidence="3" key="1">
    <citation type="submission" date="2023-03" db="EMBL/GenBank/DDBJ databases">
        <title>Massive genome expansion in bonnet fungi (Mycena s.s.) driven by repeated elements and novel gene families across ecological guilds.</title>
        <authorList>
            <consortium name="Lawrence Berkeley National Laboratory"/>
            <person name="Harder C.B."/>
            <person name="Miyauchi S."/>
            <person name="Viragh M."/>
            <person name="Kuo A."/>
            <person name="Thoen E."/>
            <person name="Andreopoulos B."/>
            <person name="Lu D."/>
            <person name="Skrede I."/>
            <person name="Drula E."/>
            <person name="Henrissat B."/>
            <person name="Morin E."/>
            <person name="Kohler A."/>
            <person name="Barry K."/>
            <person name="LaButti K."/>
            <person name="Morin E."/>
            <person name="Salamov A."/>
            <person name="Lipzen A."/>
            <person name="Mereny Z."/>
            <person name="Hegedus B."/>
            <person name="Baldrian P."/>
            <person name="Stursova M."/>
            <person name="Weitz H."/>
            <person name="Taylor A."/>
            <person name="Grigoriev I.V."/>
            <person name="Nagy L.G."/>
            <person name="Martin F."/>
            <person name="Kauserud H."/>
        </authorList>
    </citation>
    <scope>NUCLEOTIDE SEQUENCE</scope>
    <source>
        <strain evidence="3">CBHHK173m</strain>
    </source>
</reference>